<dbReference type="Proteomes" id="UP001172083">
    <property type="component" value="Unassembled WGS sequence"/>
</dbReference>
<dbReference type="RefSeq" id="WP_346756595.1">
    <property type="nucleotide sequence ID" value="NZ_JAUJEB010000001.1"/>
</dbReference>
<keyword evidence="2" id="KW-1185">Reference proteome</keyword>
<name>A0ABT8L0P6_9BACT</name>
<dbReference type="SUPFAM" id="SSF54909">
    <property type="entry name" value="Dimeric alpha+beta barrel"/>
    <property type="match status" value="1"/>
</dbReference>
<sequence length="110" mass="11909">MKKFIAIYHAAPEAMAQMSEATPEQKAEGMKYWMAWKEQVGSAMVDFGAPLIGGVAISPSGDKTSSSKQVSGYSIIRAESAEAAQALFDGHPHLQWHPTASIEVHECIDM</sequence>
<protein>
    <recommendedName>
        <fullName evidence="3">YCII-related domain-containing protein</fullName>
    </recommendedName>
</protein>
<gene>
    <name evidence="1" type="ORF">QQ020_04335</name>
</gene>
<dbReference type="Gene3D" id="3.30.70.1060">
    <property type="entry name" value="Dimeric alpha+beta barrel"/>
    <property type="match status" value="1"/>
</dbReference>
<dbReference type="EMBL" id="JAUJEB010000001">
    <property type="protein sequence ID" value="MDN5211260.1"/>
    <property type="molecule type" value="Genomic_DNA"/>
</dbReference>
<comment type="caution">
    <text evidence="1">The sequence shown here is derived from an EMBL/GenBank/DDBJ whole genome shotgun (WGS) entry which is preliminary data.</text>
</comment>
<organism evidence="1 2">
    <name type="scientific">Agaribacillus aureus</name>
    <dbReference type="NCBI Taxonomy" id="3051825"/>
    <lineage>
        <taxon>Bacteria</taxon>
        <taxon>Pseudomonadati</taxon>
        <taxon>Bacteroidota</taxon>
        <taxon>Cytophagia</taxon>
        <taxon>Cytophagales</taxon>
        <taxon>Splendidivirgaceae</taxon>
        <taxon>Agaribacillus</taxon>
    </lineage>
</organism>
<evidence type="ECO:0008006" key="3">
    <source>
        <dbReference type="Google" id="ProtNLM"/>
    </source>
</evidence>
<dbReference type="InterPro" id="IPR011008">
    <property type="entry name" value="Dimeric_a/b-barrel"/>
</dbReference>
<evidence type="ECO:0000313" key="1">
    <source>
        <dbReference type="EMBL" id="MDN5211260.1"/>
    </source>
</evidence>
<evidence type="ECO:0000313" key="2">
    <source>
        <dbReference type="Proteomes" id="UP001172083"/>
    </source>
</evidence>
<accession>A0ABT8L0P6</accession>
<proteinExistence type="predicted"/>
<reference evidence="1" key="1">
    <citation type="submission" date="2023-06" db="EMBL/GenBank/DDBJ databases">
        <title>Genomic of Agaribacillus aureum.</title>
        <authorList>
            <person name="Wang G."/>
        </authorList>
    </citation>
    <scope>NUCLEOTIDE SEQUENCE</scope>
    <source>
        <strain evidence="1">BMA12</strain>
    </source>
</reference>